<organism evidence="3">
    <name type="scientific">Pseudo-nitzschia australis</name>
    <dbReference type="NCBI Taxonomy" id="44445"/>
    <lineage>
        <taxon>Eukaryota</taxon>
        <taxon>Sar</taxon>
        <taxon>Stramenopiles</taxon>
        <taxon>Ochrophyta</taxon>
        <taxon>Bacillariophyta</taxon>
        <taxon>Bacillariophyceae</taxon>
        <taxon>Bacillariophycidae</taxon>
        <taxon>Bacillariales</taxon>
        <taxon>Bacillariaceae</taxon>
        <taxon>Pseudo-nitzschia</taxon>
    </lineage>
</organism>
<protein>
    <recommendedName>
        <fullName evidence="2">DUF6824 domain-containing protein</fullName>
    </recommendedName>
</protein>
<proteinExistence type="predicted"/>
<feature type="compositionally biased region" description="Polar residues" evidence="1">
    <location>
        <begin position="207"/>
        <end position="218"/>
    </location>
</feature>
<dbReference type="EMBL" id="HBIX01021809">
    <property type="protein sequence ID" value="CAE0722517.1"/>
    <property type="molecule type" value="Transcribed_RNA"/>
</dbReference>
<accession>A0A7S4EME9</accession>
<feature type="region of interest" description="Disordered" evidence="1">
    <location>
        <begin position="652"/>
        <end position="683"/>
    </location>
</feature>
<sequence>MAKRAFVEVDATSNAFVSTSNGIGSLPDKKNTSSLAHKEEIVVITNPKRVLITELNDNDVLQGRGSGSMQNTGNIRFRTLVEELRPSYVATSSRKAKAKMIGDMVQFIKSRKGRFLQRLCDSEYVKADVLRSDISSNAHGYGHGAILHGHEHAHAHGQHAHLYADREQYVEMADEEAAEKTKQAIRYVHYKKVPLEKERRKKRSGDTYPSRQGDNNFFGTSMQCQDSNEKTTDVANAHPGVEYGVGGNGENNMVIPTTTAAAQVPVPYRSSYANGAPPPMSIPGINRNAVSPQLQAQQQNDLGQLLATLQSTQKALGPQISGPTSALSQVPVQQSPVQQAAVAAGIVPALGLGNLQQQQQPSANDNANVNAMQLASSGPSLFSNNKSNNNSHLSQKLATPASTHLLNTAAGIQNHNQQQPQMNAMLQNVLQQQPHSLSNSIFRTLLQQQQQQHQQQRQQHWDSAMQSLHQQQQEQQQQQHQLASAIQSLQDNSAQEFHQQKANSILATILSNANANTKTNINTTSPQANPMLASLITQPPSSSMPSSTKRTPQTTMDAANSLLTSLFVNNMPRASPLHKTTNIQSSGTGTAHQLVAGLRDYTTGQQQRRQQHHQHQQQHQPQQGLRGENILQGIPGLGNASAILAFNTNANSATTNNNDQGQDITNTAKRSRPSLGSIGDYRG</sequence>
<evidence type="ECO:0000259" key="2">
    <source>
        <dbReference type="Pfam" id="PF20710"/>
    </source>
</evidence>
<evidence type="ECO:0000313" key="3">
    <source>
        <dbReference type="EMBL" id="CAE0722517.1"/>
    </source>
</evidence>
<feature type="compositionally biased region" description="Low complexity" evidence="1">
    <location>
        <begin position="466"/>
        <end position="484"/>
    </location>
</feature>
<feature type="region of interest" description="Disordered" evidence="1">
    <location>
        <begin position="602"/>
        <end position="624"/>
    </location>
</feature>
<name>A0A7S4EME9_9STRA</name>
<evidence type="ECO:0000256" key="1">
    <source>
        <dbReference type="SAM" id="MobiDB-lite"/>
    </source>
</evidence>
<feature type="region of interest" description="Disordered" evidence="1">
    <location>
        <begin position="196"/>
        <end position="218"/>
    </location>
</feature>
<reference evidence="3" key="1">
    <citation type="submission" date="2021-01" db="EMBL/GenBank/DDBJ databases">
        <authorList>
            <person name="Corre E."/>
            <person name="Pelletier E."/>
            <person name="Niang G."/>
            <person name="Scheremetjew M."/>
            <person name="Finn R."/>
            <person name="Kale V."/>
            <person name="Holt S."/>
            <person name="Cochrane G."/>
            <person name="Meng A."/>
            <person name="Brown T."/>
            <person name="Cohen L."/>
        </authorList>
    </citation>
    <scope>NUCLEOTIDE SEQUENCE</scope>
    <source>
        <strain evidence="3">10249 10 AB</strain>
    </source>
</reference>
<feature type="compositionally biased region" description="Polar residues" evidence="1">
    <location>
        <begin position="659"/>
        <end position="668"/>
    </location>
</feature>
<feature type="domain" description="DUF6824" evidence="2">
    <location>
        <begin position="59"/>
        <end position="123"/>
    </location>
</feature>
<feature type="region of interest" description="Disordered" evidence="1">
    <location>
        <begin position="453"/>
        <end position="484"/>
    </location>
</feature>
<dbReference type="InterPro" id="IPR049227">
    <property type="entry name" value="DUF6824"/>
</dbReference>
<dbReference type="AlphaFoldDB" id="A0A7S4EME9"/>
<dbReference type="Pfam" id="PF20710">
    <property type="entry name" value="DUF6824"/>
    <property type="match status" value="1"/>
</dbReference>
<gene>
    <name evidence="3" type="ORF">PAUS00366_LOCUS15272</name>
</gene>